<evidence type="ECO:0000313" key="1">
    <source>
        <dbReference type="EMBL" id="MBA0613249.1"/>
    </source>
</evidence>
<dbReference type="EMBL" id="JABFAC010000005">
    <property type="protein sequence ID" value="MBA0613249.1"/>
    <property type="molecule type" value="Genomic_DNA"/>
</dbReference>
<evidence type="ECO:0000313" key="2">
    <source>
        <dbReference type="Proteomes" id="UP000593561"/>
    </source>
</evidence>
<reference evidence="1 2" key="1">
    <citation type="journal article" date="2019" name="Genome Biol. Evol.">
        <title>Insights into the evolution of the New World diploid cottons (Gossypium, subgenus Houzingenia) based on genome sequencing.</title>
        <authorList>
            <person name="Grover C.E."/>
            <person name="Arick M.A. 2nd"/>
            <person name="Thrash A."/>
            <person name="Conover J.L."/>
            <person name="Sanders W.S."/>
            <person name="Peterson D.G."/>
            <person name="Frelichowski J.E."/>
            <person name="Scheffler J.A."/>
            <person name="Scheffler B.E."/>
            <person name="Wendel J.F."/>
        </authorList>
    </citation>
    <scope>NUCLEOTIDE SEQUENCE [LARGE SCALE GENOMIC DNA]</scope>
    <source>
        <strain evidence="1">27</strain>
        <tissue evidence="1">Leaf</tissue>
    </source>
</reference>
<gene>
    <name evidence="1" type="ORF">Godav_013720</name>
</gene>
<evidence type="ECO:0008006" key="3">
    <source>
        <dbReference type="Google" id="ProtNLM"/>
    </source>
</evidence>
<accession>A0A7J8RHB7</accession>
<dbReference type="Proteomes" id="UP000593561">
    <property type="component" value="Unassembled WGS sequence"/>
</dbReference>
<sequence>MDLESVIKGSPWTFNNHLLILRHLGEREDPLKVPLILVTFWVQIHEVPPGFFTESLARQIKGFLRNFLEFDESNLG</sequence>
<proteinExistence type="predicted"/>
<dbReference type="AlphaFoldDB" id="A0A7J8RHB7"/>
<name>A0A7J8RHB7_GOSDV</name>
<keyword evidence="2" id="KW-1185">Reference proteome</keyword>
<protein>
    <recommendedName>
        <fullName evidence="3">DUF4283 domain-containing protein</fullName>
    </recommendedName>
</protein>
<organism evidence="1 2">
    <name type="scientific">Gossypium davidsonii</name>
    <name type="common">Davidson's cotton</name>
    <name type="synonym">Gossypium klotzschianum subsp. davidsonii</name>
    <dbReference type="NCBI Taxonomy" id="34287"/>
    <lineage>
        <taxon>Eukaryota</taxon>
        <taxon>Viridiplantae</taxon>
        <taxon>Streptophyta</taxon>
        <taxon>Embryophyta</taxon>
        <taxon>Tracheophyta</taxon>
        <taxon>Spermatophyta</taxon>
        <taxon>Magnoliopsida</taxon>
        <taxon>eudicotyledons</taxon>
        <taxon>Gunneridae</taxon>
        <taxon>Pentapetalae</taxon>
        <taxon>rosids</taxon>
        <taxon>malvids</taxon>
        <taxon>Malvales</taxon>
        <taxon>Malvaceae</taxon>
        <taxon>Malvoideae</taxon>
        <taxon>Gossypium</taxon>
    </lineage>
</organism>
<comment type="caution">
    <text evidence="1">The sequence shown here is derived from an EMBL/GenBank/DDBJ whole genome shotgun (WGS) entry which is preliminary data.</text>
</comment>